<dbReference type="Proteomes" id="UP000281553">
    <property type="component" value="Unassembled WGS sequence"/>
</dbReference>
<dbReference type="InterPro" id="IPR008952">
    <property type="entry name" value="Tetraspanin_EC2_sf"/>
</dbReference>
<dbReference type="SUPFAM" id="SSF48652">
    <property type="entry name" value="Tetraspanin"/>
    <property type="match status" value="1"/>
</dbReference>
<keyword evidence="2 5" id="KW-0812">Transmembrane</keyword>
<dbReference type="EMBL" id="UYRU01044125">
    <property type="protein sequence ID" value="VDK85466.1"/>
    <property type="molecule type" value="Genomic_DNA"/>
</dbReference>
<reference evidence="6 7" key="1">
    <citation type="submission" date="2018-11" db="EMBL/GenBank/DDBJ databases">
        <authorList>
            <consortium name="Pathogen Informatics"/>
        </authorList>
    </citation>
    <scope>NUCLEOTIDE SEQUENCE [LARGE SCALE GENOMIC DNA]</scope>
</reference>
<gene>
    <name evidence="6" type="ORF">DILT_LOCUS3718</name>
</gene>
<evidence type="ECO:0000256" key="1">
    <source>
        <dbReference type="ARBA" id="ARBA00004141"/>
    </source>
</evidence>
<feature type="transmembrane region" description="Helical" evidence="5">
    <location>
        <begin position="12"/>
        <end position="34"/>
    </location>
</feature>
<keyword evidence="7" id="KW-1185">Reference proteome</keyword>
<evidence type="ECO:0000313" key="6">
    <source>
        <dbReference type="EMBL" id="VDK85466.1"/>
    </source>
</evidence>
<feature type="transmembrane region" description="Helical" evidence="5">
    <location>
        <begin position="104"/>
        <end position="125"/>
    </location>
</feature>
<sequence>MCCAIKAVLKFVISTINVILGIAFLLVALFGVLLKTPVGEQILNTALTHVGEIDNEEAKALADFVLASPGSASVILIAVGLVMAAVCFVGAFASCCGCGLLLKIYAIILAILLLAQIIVLAILAAKPETHKEETCCGINGVNDFKTITSFTKPPAPCCPEGKTDCTFEEASKEGVAVPGCDEKIAKAFTRPVKICMGIAIVIQASLCFIN</sequence>
<evidence type="ECO:0000313" key="7">
    <source>
        <dbReference type="Proteomes" id="UP000281553"/>
    </source>
</evidence>
<evidence type="ECO:0008006" key="8">
    <source>
        <dbReference type="Google" id="ProtNLM"/>
    </source>
</evidence>
<feature type="transmembrane region" description="Helical" evidence="5">
    <location>
        <begin position="72"/>
        <end position="92"/>
    </location>
</feature>
<evidence type="ECO:0000256" key="4">
    <source>
        <dbReference type="ARBA" id="ARBA00023136"/>
    </source>
</evidence>
<dbReference type="InterPro" id="IPR018499">
    <property type="entry name" value="Tetraspanin/Peripherin"/>
</dbReference>
<dbReference type="Pfam" id="PF00335">
    <property type="entry name" value="Tetraspanin"/>
    <property type="match status" value="1"/>
</dbReference>
<dbReference type="GO" id="GO:0016020">
    <property type="term" value="C:membrane"/>
    <property type="evidence" value="ECO:0007669"/>
    <property type="project" value="UniProtKB-SubCell"/>
</dbReference>
<evidence type="ECO:0000256" key="3">
    <source>
        <dbReference type="ARBA" id="ARBA00022989"/>
    </source>
</evidence>
<evidence type="ECO:0000256" key="2">
    <source>
        <dbReference type="ARBA" id="ARBA00022692"/>
    </source>
</evidence>
<accession>A0A3P6TBE2</accession>
<name>A0A3P6TBE2_DIBLA</name>
<keyword evidence="3 5" id="KW-1133">Transmembrane helix</keyword>
<keyword evidence="4 5" id="KW-0472">Membrane</keyword>
<proteinExistence type="predicted"/>
<evidence type="ECO:0000256" key="5">
    <source>
        <dbReference type="SAM" id="Phobius"/>
    </source>
</evidence>
<dbReference type="AlphaFoldDB" id="A0A3P6TBE2"/>
<protein>
    <recommendedName>
        <fullName evidence="8">Tetraspanin</fullName>
    </recommendedName>
</protein>
<organism evidence="6 7">
    <name type="scientific">Dibothriocephalus latus</name>
    <name type="common">Fish tapeworm</name>
    <name type="synonym">Diphyllobothrium latum</name>
    <dbReference type="NCBI Taxonomy" id="60516"/>
    <lineage>
        <taxon>Eukaryota</taxon>
        <taxon>Metazoa</taxon>
        <taxon>Spiralia</taxon>
        <taxon>Lophotrochozoa</taxon>
        <taxon>Platyhelminthes</taxon>
        <taxon>Cestoda</taxon>
        <taxon>Eucestoda</taxon>
        <taxon>Diphyllobothriidea</taxon>
        <taxon>Diphyllobothriidae</taxon>
        <taxon>Dibothriocephalus</taxon>
    </lineage>
</organism>
<comment type="subcellular location">
    <subcellularLocation>
        <location evidence="1">Membrane</location>
        <topology evidence="1">Multi-pass membrane protein</topology>
    </subcellularLocation>
</comment>